<protein>
    <submittedName>
        <fullName evidence="1">Uncharacterized protein</fullName>
    </submittedName>
</protein>
<sequence>MECLNADVMKIINNKSEIERKHRVVTVWCDNVIPAIYEWRMLDGTNEHFTEYGSLYNKNRTTAYLETTYLLIAIKRVCKAFYKDVNLGFAYGSFATSRYRSANPNQ</sequence>
<proteinExistence type="predicted"/>
<dbReference type="EMBL" id="MZ420154">
    <property type="protein sequence ID" value="QYA18711.1"/>
    <property type="molecule type" value="Genomic_DNA"/>
</dbReference>
<organism evidence="1">
    <name type="scientific">Clandestinovirus</name>
    <dbReference type="NCBI Taxonomy" id="2831644"/>
    <lineage>
        <taxon>Viruses</taxon>
    </lineage>
</organism>
<evidence type="ECO:0000313" key="1">
    <source>
        <dbReference type="EMBL" id="QYA18711.1"/>
    </source>
</evidence>
<accession>A0A8F8PKF1</accession>
<reference evidence="1" key="1">
    <citation type="submission" date="2021-06" db="EMBL/GenBank/DDBJ databases">
        <authorList>
            <person name="Rolland C."/>
        </authorList>
    </citation>
    <scope>NUCLEOTIDE SEQUENCE</scope>
    <source>
        <strain evidence="1">347.936635</strain>
    </source>
</reference>
<name>A0A8F8PKF1_9VIRU</name>
<gene>
    <name evidence="1" type="ORF">KOM_12_443</name>
</gene>